<accession>A0ABQ5IEJ0</accession>
<evidence type="ECO:0000313" key="3">
    <source>
        <dbReference type="EMBL" id="GJT98553.1"/>
    </source>
</evidence>
<dbReference type="PROSITE" id="PS00166">
    <property type="entry name" value="ENOYL_COA_HYDRATASE"/>
    <property type="match status" value="1"/>
</dbReference>
<keyword evidence="4" id="KW-1185">Reference proteome</keyword>
<comment type="similarity">
    <text evidence="1 2">Belongs to the enoyl-CoA hydratase/isomerase family.</text>
</comment>
<reference evidence="3" key="1">
    <citation type="journal article" date="2022" name="Int. J. Mol. Sci.">
        <title>Draft Genome of Tanacetum Coccineum: Genomic Comparison of Closely Related Tanacetum-Family Plants.</title>
        <authorList>
            <person name="Yamashiro T."/>
            <person name="Shiraishi A."/>
            <person name="Nakayama K."/>
            <person name="Satake H."/>
        </authorList>
    </citation>
    <scope>NUCLEOTIDE SEQUENCE</scope>
</reference>
<dbReference type="EMBL" id="BQNB010020686">
    <property type="protein sequence ID" value="GJT98553.1"/>
    <property type="molecule type" value="Genomic_DNA"/>
</dbReference>
<dbReference type="CDD" id="cd06558">
    <property type="entry name" value="crotonase-like"/>
    <property type="match status" value="1"/>
</dbReference>
<gene>
    <name evidence="3" type="ORF">Tco_1094071</name>
</gene>
<comment type="caution">
    <text evidence="3">The sequence shown here is derived from an EMBL/GenBank/DDBJ whole genome shotgun (WGS) entry which is preliminary data.</text>
</comment>
<protein>
    <submittedName>
        <fullName evidence="3">Protein kinase-like domain, concanavalin A-like lectin/glucanase domain protein</fullName>
    </submittedName>
</protein>
<dbReference type="InterPro" id="IPR029045">
    <property type="entry name" value="ClpP/crotonase-like_dom_sf"/>
</dbReference>
<dbReference type="SUPFAM" id="SSF52096">
    <property type="entry name" value="ClpP/crotonase"/>
    <property type="match status" value="1"/>
</dbReference>
<evidence type="ECO:0000256" key="1">
    <source>
        <dbReference type="ARBA" id="ARBA00005254"/>
    </source>
</evidence>
<proteinExistence type="inferred from homology"/>
<organism evidence="3 4">
    <name type="scientific">Tanacetum coccineum</name>
    <dbReference type="NCBI Taxonomy" id="301880"/>
    <lineage>
        <taxon>Eukaryota</taxon>
        <taxon>Viridiplantae</taxon>
        <taxon>Streptophyta</taxon>
        <taxon>Embryophyta</taxon>
        <taxon>Tracheophyta</taxon>
        <taxon>Spermatophyta</taxon>
        <taxon>Magnoliopsida</taxon>
        <taxon>eudicotyledons</taxon>
        <taxon>Gunneridae</taxon>
        <taxon>Pentapetalae</taxon>
        <taxon>asterids</taxon>
        <taxon>campanulids</taxon>
        <taxon>Asterales</taxon>
        <taxon>Asteraceae</taxon>
        <taxon>Asteroideae</taxon>
        <taxon>Anthemideae</taxon>
        <taxon>Anthemidinae</taxon>
        <taxon>Tanacetum</taxon>
    </lineage>
</organism>
<sequence length="293" mass="32132">MASQDARLSMFEADFKQQQNEMTYKINIVLKAITDRLTGSLPSDTVKNLKLSTSLVLSARSYPTKDPQCSTISMGDPEDTNTIAYIEERREMPLLDQKDITVVSNSGSNKDDEGIAWLAVEEPLDSVDTSEESAYESLIKEMPKCSLNYDFRIKKGDPRNLKISCMIGKHFCAGIDLAALNSISSSYDDVPSDRGRSGEKLLRQIKMMMWKVVVAAVHGACIGGGIDIITACDVSLQQVLPELCGVWDAMELGITGESVWRRGGQSDGACFESVVVSFKAQNGQEEKYASLSS</sequence>
<dbReference type="InterPro" id="IPR045002">
    <property type="entry name" value="Ech1-like"/>
</dbReference>
<dbReference type="PANTHER" id="PTHR43149:SF1">
    <property type="entry name" value="DELTA(3,5)-DELTA(2,4)-DIENOYL-COA ISOMERASE, MITOCHONDRIAL"/>
    <property type="match status" value="1"/>
</dbReference>
<dbReference type="Gene3D" id="3.90.226.10">
    <property type="entry name" value="2-enoyl-CoA Hydratase, Chain A, domain 1"/>
    <property type="match status" value="1"/>
</dbReference>
<dbReference type="Proteomes" id="UP001151760">
    <property type="component" value="Unassembled WGS sequence"/>
</dbReference>
<dbReference type="Pfam" id="PF00378">
    <property type="entry name" value="ECH_1"/>
    <property type="match status" value="1"/>
</dbReference>
<dbReference type="PANTHER" id="PTHR43149">
    <property type="entry name" value="ENOYL-COA HYDRATASE"/>
    <property type="match status" value="1"/>
</dbReference>
<dbReference type="InterPro" id="IPR001753">
    <property type="entry name" value="Enoyl-CoA_hydra/iso"/>
</dbReference>
<reference evidence="3" key="2">
    <citation type="submission" date="2022-01" db="EMBL/GenBank/DDBJ databases">
        <authorList>
            <person name="Yamashiro T."/>
            <person name="Shiraishi A."/>
            <person name="Satake H."/>
            <person name="Nakayama K."/>
        </authorList>
    </citation>
    <scope>NUCLEOTIDE SEQUENCE</scope>
</reference>
<evidence type="ECO:0000313" key="4">
    <source>
        <dbReference type="Proteomes" id="UP001151760"/>
    </source>
</evidence>
<evidence type="ECO:0000256" key="2">
    <source>
        <dbReference type="RuleBase" id="RU003707"/>
    </source>
</evidence>
<dbReference type="InterPro" id="IPR018376">
    <property type="entry name" value="Enoyl-CoA_hyd/isom_CS"/>
</dbReference>
<name>A0ABQ5IEJ0_9ASTR</name>